<dbReference type="CDD" id="cd00105">
    <property type="entry name" value="KH-I"/>
    <property type="match status" value="1"/>
</dbReference>
<sequence length="388" mass="40727">MTPESEGSLATPQTVFTSRVEQDFAVGPEKVESGTAETTVTHTTVESETPPRNSQPAEEDDEDDGGDQYVVLKFLLSTEAAGSIIGKNGVTVGELQSQSGAKIQLSKAREFFPGTSERMMLLCGSMSSVLVALHLVLTKLMADEVPMLTSQGSSGEVSQIAMVVPNRLCGGIIGRGGSTINSFMDDSGAQLAVSPHHEAMGFSERTIYITGARESQLRAVALIATKMLEDNNYRTDEIPLSYSTEALLLTQQRFAGAAGSALLVQHPGHGAAADAPAKAHFLLPEEAVGVVIGKQGRSIQSIRHHSGAHVKIEDGHGSGQRLLVISGRRSAVAAAEAMLVTRLQQHGKEAALQRLGEAAPAWPPAPAAPHTEGGAESLVRPLGSLDVS</sequence>
<feature type="region of interest" description="Disordered" evidence="3">
    <location>
        <begin position="360"/>
        <end position="388"/>
    </location>
</feature>
<dbReference type="EMBL" id="GBEZ01022487">
    <property type="protein sequence ID" value="JAC64355.1"/>
    <property type="molecule type" value="Transcribed_RNA"/>
</dbReference>
<name>A0A061R0W6_9CHLO</name>
<feature type="domain" description="K Homology" evidence="4">
    <location>
        <begin position="68"/>
        <end position="141"/>
    </location>
</feature>
<evidence type="ECO:0000256" key="3">
    <source>
        <dbReference type="SAM" id="MobiDB-lite"/>
    </source>
</evidence>
<reference evidence="5" key="1">
    <citation type="submission" date="2014-05" db="EMBL/GenBank/DDBJ databases">
        <title>The transcriptome of the halophilic microalga Tetraselmis sp. GSL018 isolated from the Great Salt Lake, Utah.</title>
        <authorList>
            <person name="Jinkerson R.E."/>
            <person name="D'Adamo S."/>
            <person name="Posewitz M.C."/>
        </authorList>
    </citation>
    <scope>NUCLEOTIDE SEQUENCE</scope>
    <source>
        <strain evidence="5">GSL018</strain>
    </source>
</reference>
<feature type="domain" description="K Homology" evidence="4">
    <location>
        <begin position="156"/>
        <end position="228"/>
    </location>
</feature>
<dbReference type="SUPFAM" id="SSF54791">
    <property type="entry name" value="Eukaryotic type KH-domain (KH-domain type I)"/>
    <property type="match status" value="3"/>
</dbReference>
<organism evidence="5">
    <name type="scientific">Tetraselmis sp. GSL018</name>
    <dbReference type="NCBI Taxonomy" id="582737"/>
    <lineage>
        <taxon>Eukaryota</taxon>
        <taxon>Viridiplantae</taxon>
        <taxon>Chlorophyta</taxon>
        <taxon>core chlorophytes</taxon>
        <taxon>Chlorodendrophyceae</taxon>
        <taxon>Chlorodendrales</taxon>
        <taxon>Chlorodendraceae</taxon>
        <taxon>Tetraselmis</taxon>
    </lineage>
</organism>
<evidence type="ECO:0000256" key="2">
    <source>
        <dbReference type="PROSITE-ProRule" id="PRU00117"/>
    </source>
</evidence>
<evidence type="ECO:0000313" key="5">
    <source>
        <dbReference type="EMBL" id="JAC64355.1"/>
    </source>
</evidence>
<evidence type="ECO:0000259" key="4">
    <source>
        <dbReference type="SMART" id="SM00322"/>
    </source>
</evidence>
<dbReference type="AlphaFoldDB" id="A0A061R0W6"/>
<dbReference type="InterPro" id="IPR004088">
    <property type="entry name" value="KH_dom_type_1"/>
</dbReference>
<keyword evidence="2" id="KW-0694">RNA-binding</keyword>
<dbReference type="Pfam" id="PF00013">
    <property type="entry name" value="KH_1"/>
    <property type="match status" value="3"/>
</dbReference>
<dbReference type="SMART" id="SM00322">
    <property type="entry name" value="KH"/>
    <property type="match status" value="3"/>
</dbReference>
<gene>
    <name evidence="5" type="primary">NOVA</name>
    <name evidence="5" type="ORF">TSPGSL018_18480</name>
</gene>
<dbReference type="InterPro" id="IPR036612">
    <property type="entry name" value="KH_dom_type_1_sf"/>
</dbReference>
<proteinExistence type="predicted"/>
<feature type="region of interest" description="Disordered" evidence="3">
    <location>
        <begin position="1"/>
        <end position="20"/>
    </location>
</feature>
<feature type="domain" description="K Homology" evidence="4">
    <location>
        <begin position="275"/>
        <end position="344"/>
    </location>
</feature>
<dbReference type="PANTHER" id="PTHR10288">
    <property type="entry name" value="KH DOMAIN CONTAINING RNA BINDING PROTEIN"/>
    <property type="match status" value="1"/>
</dbReference>
<feature type="compositionally biased region" description="Low complexity" evidence="3">
    <location>
        <begin position="33"/>
        <end position="48"/>
    </location>
</feature>
<dbReference type="GO" id="GO:0003723">
    <property type="term" value="F:RNA binding"/>
    <property type="evidence" value="ECO:0007669"/>
    <property type="project" value="UniProtKB-UniRule"/>
</dbReference>
<evidence type="ECO:0000256" key="1">
    <source>
        <dbReference type="ARBA" id="ARBA00022737"/>
    </source>
</evidence>
<accession>A0A061R0W6</accession>
<feature type="region of interest" description="Disordered" evidence="3">
    <location>
        <begin position="26"/>
        <end position="65"/>
    </location>
</feature>
<feature type="compositionally biased region" description="Polar residues" evidence="3">
    <location>
        <begin position="8"/>
        <end position="19"/>
    </location>
</feature>
<protein>
    <submittedName>
        <fullName evidence="5">RNA-binding protein Nova</fullName>
    </submittedName>
</protein>
<keyword evidence="1" id="KW-0677">Repeat</keyword>
<dbReference type="PROSITE" id="PS50084">
    <property type="entry name" value="KH_TYPE_1"/>
    <property type="match status" value="3"/>
</dbReference>
<dbReference type="InterPro" id="IPR004087">
    <property type="entry name" value="KH_dom"/>
</dbReference>
<dbReference type="Gene3D" id="3.30.1370.10">
    <property type="entry name" value="K Homology domain, type 1"/>
    <property type="match status" value="3"/>
</dbReference>